<evidence type="ECO:0000313" key="3">
    <source>
        <dbReference type="Proteomes" id="UP000264820"/>
    </source>
</evidence>
<feature type="coiled-coil region" evidence="1">
    <location>
        <begin position="125"/>
        <end position="152"/>
    </location>
</feature>
<dbReference type="InterPro" id="IPR049885">
    <property type="entry name" value="MTCL1-3"/>
</dbReference>
<accession>A0A3Q2XTC8</accession>
<evidence type="ECO:0000313" key="2">
    <source>
        <dbReference type="Ensembl" id="ENSHCOP00000008125.1"/>
    </source>
</evidence>
<feature type="coiled-coil region" evidence="1">
    <location>
        <begin position="5"/>
        <end position="75"/>
    </location>
</feature>
<sequence length="160" mass="19198">MADSTDDLVREVEDLRSENEYLRDEVEELRCEMLEMRDMFQEEELRQLQDLRQQLEQANKTCRILQYRLRKAERRSIRVAQTGQVDGELVRTLEHEIKVAKSVSLRLYNELEVVQKKTGQLDWENEMLREKTQELEVAKHVLQAELEKAREVRPFCILHN</sequence>
<dbReference type="AlphaFoldDB" id="A0A3Q2XTC8"/>
<dbReference type="PANTHER" id="PTHR15742">
    <property type="entry name" value="GIRDIN"/>
    <property type="match status" value="1"/>
</dbReference>
<keyword evidence="3" id="KW-1185">Reference proteome</keyword>
<evidence type="ECO:0000256" key="1">
    <source>
        <dbReference type="SAM" id="Coils"/>
    </source>
</evidence>
<dbReference type="Proteomes" id="UP000264820">
    <property type="component" value="Unplaced"/>
</dbReference>
<reference evidence="2" key="2">
    <citation type="submission" date="2025-09" db="UniProtKB">
        <authorList>
            <consortium name="Ensembl"/>
        </authorList>
    </citation>
    <scope>IDENTIFICATION</scope>
</reference>
<reference evidence="2" key="1">
    <citation type="submission" date="2025-08" db="UniProtKB">
        <authorList>
            <consortium name="Ensembl"/>
        </authorList>
    </citation>
    <scope>IDENTIFICATION</scope>
</reference>
<dbReference type="OMA" id="WILGPPH"/>
<dbReference type="GeneTree" id="ENSGT00950000182982"/>
<name>A0A3Q2XTC8_HIPCM</name>
<organism evidence="2 3">
    <name type="scientific">Hippocampus comes</name>
    <name type="common">Tiger tail seahorse</name>
    <dbReference type="NCBI Taxonomy" id="109280"/>
    <lineage>
        <taxon>Eukaryota</taxon>
        <taxon>Metazoa</taxon>
        <taxon>Chordata</taxon>
        <taxon>Craniata</taxon>
        <taxon>Vertebrata</taxon>
        <taxon>Euteleostomi</taxon>
        <taxon>Actinopterygii</taxon>
        <taxon>Neopterygii</taxon>
        <taxon>Teleostei</taxon>
        <taxon>Neoteleostei</taxon>
        <taxon>Acanthomorphata</taxon>
        <taxon>Syngnathiaria</taxon>
        <taxon>Syngnathiformes</taxon>
        <taxon>Syngnathoidei</taxon>
        <taxon>Syngnathidae</taxon>
        <taxon>Hippocampus</taxon>
    </lineage>
</organism>
<dbReference type="Ensembl" id="ENSHCOT00000000840.1">
    <property type="protein sequence ID" value="ENSHCOP00000008125.1"/>
    <property type="gene ID" value="ENSHCOG00000010310.1"/>
</dbReference>
<protein>
    <submittedName>
        <fullName evidence="2">Uncharacterized protein</fullName>
    </submittedName>
</protein>
<dbReference type="PANTHER" id="PTHR15742:SF1">
    <property type="entry name" value="PROTEIN SOGA1"/>
    <property type="match status" value="1"/>
</dbReference>
<keyword evidence="1" id="KW-0175">Coiled coil</keyword>
<proteinExistence type="predicted"/>